<accession>A0ABQ9GD49</accession>
<comment type="caution">
    <text evidence="1">The sequence shown here is derived from an EMBL/GenBank/DDBJ whole genome shotgun (WGS) entry which is preliminary data.</text>
</comment>
<dbReference type="EMBL" id="JARBHB010000013">
    <property type="protein sequence ID" value="KAJ8870323.1"/>
    <property type="molecule type" value="Genomic_DNA"/>
</dbReference>
<protein>
    <submittedName>
        <fullName evidence="1">Uncharacterized protein</fullName>
    </submittedName>
</protein>
<reference evidence="1 2" key="1">
    <citation type="submission" date="2023-02" db="EMBL/GenBank/DDBJ databases">
        <title>LHISI_Scaffold_Assembly.</title>
        <authorList>
            <person name="Stuart O.P."/>
            <person name="Cleave R."/>
            <person name="Magrath M.J.L."/>
            <person name="Mikheyev A.S."/>
        </authorList>
    </citation>
    <scope>NUCLEOTIDE SEQUENCE [LARGE SCALE GENOMIC DNA]</scope>
    <source>
        <strain evidence="1">Daus_M_001</strain>
        <tissue evidence="1">Leg muscle</tissue>
    </source>
</reference>
<sequence>MYGYYRIVRKRRRRSWDVHPINCVQHVDGAFHNLFGLLREDNEKFFNYLRMENSFGWTSFSIGWTLSSTVVRWNVHEWAISVLVEDCQWSFVDFAADCR</sequence>
<gene>
    <name evidence="1" type="ORF">PR048_029344</name>
</gene>
<proteinExistence type="predicted"/>
<keyword evidence="2" id="KW-1185">Reference proteome</keyword>
<name>A0ABQ9GD49_9NEOP</name>
<evidence type="ECO:0000313" key="2">
    <source>
        <dbReference type="Proteomes" id="UP001159363"/>
    </source>
</evidence>
<dbReference type="Proteomes" id="UP001159363">
    <property type="component" value="Chromosome 12"/>
</dbReference>
<organism evidence="1 2">
    <name type="scientific">Dryococelus australis</name>
    <dbReference type="NCBI Taxonomy" id="614101"/>
    <lineage>
        <taxon>Eukaryota</taxon>
        <taxon>Metazoa</taxon>
        <taxon>Ecdysozoa</taxon>
        <taxon>Arthropoda</taxon>
        <taxon>Hexapoda</taxon>
        <taxon>Insecta</taxon>
        <taxon>Pterygota</taxon>
        <taxon>Neoptera</taxon>
        <taxon>Polyneoptera</taxon>
        <taxon>Phasmatodea</taxon>
        <taxon>Verophasmatodea</taxon>
        <taxon>Anareolatae</taxon>
        <taxon>Phasmatidae</taxon>
        <taxon>Eurycanthinae</taxon>
        <taxon>Dryococelus</taxon>
    </lineage>
</organism>
<evidence type="ECO:0000313" key="1">
    <source>
        <dbReference type="EMBL" id="KAJ8870323.1"/>
    </source>
</evidence>